<evidence type="ECO:0000313" key="1">
    <source>
        <dbReference type="EMBL" id="KAF5371685.1"/>
    </source>
</evidence>
<evidence type="ECO:0008006" key="3">
    <source>
        <dbReference type="Google" id="ProtNLM"/>
    </source>
</evidence>
<gene>
    <name evidence="1" type="ORF">D9758_003398</name>
</gene>
<dbReference type="Proteomes" id="UP000559256">
    <property type="component" value="Unassembled WGS sequence"/>
</dbReference>
<name>A0A8H5GVQ1_9AGAR</name>
<dbReference type="AlphaFoldDB" id="A0A8H5GVQ1"/>
<dbReference type="OrthoDB" id="2884925at2759"/>
<organism evidence="1 2">
    <name type="scientific">Tetrapyrgos nigripes</name>
    <dbReference type="NCBI Taxonomy" id="182062"/>
    <lineage>
        <taxon>Eukaryota</taxon>
        <taxon>Fungi</taxon>
        <taxon>Dikarya</taxon>
        <taxon>Basidiomycota</taxon>
        <taxon>Agaricomycotina</taxon>
        <taxon>Agaricomycetes</taxon>
        <taxon>Agaricomycetidae</taxon>
        <taxon>Agaricales</taxon>
        <taxon>Marasmiineae</taxon>
        <taxon>Marasmiaceae</taxon>
        <taxon>Tetrapyrgos</taxon>
    </lineage>
</organism>
<reference evidence="1 2" key="1">
    <citation type="journal article" date="2020" name="ISME J.">
        <title>Uncovering the hidden diversity of litter-decomposition mechanisms in mushroom-forming fungi.</title>
        <authorList>
            <person name="Floudas D."/>
            <person name="Bentzer J."/>
            <person name="Ahren D."/>
            <person name="Johansson T."/>
            <person name="Persson P."/>
            <person name="Tunlid A."/>
        </authorList>
    </citation>
    <scope>NUCLEOTIDE SEQUENCE [LARGE SCALE GENOMIC DNA]</scope>
    <source>
        <strain evidence="1 2">CBS 291.85</strain>
    </source>
</reference>
<protein>
    <recommendedName>
        <fullName evidence="3">F-box domain-containing protein</fullName>
    </recommendedName>
</protein>
<evidence type="ECO:0000313" key="2">
    <source>
        <dbReference type="Proteomes" id="UP000559256"/>
    </source>
</evidence>
<dbReference type="EMBL" id="JAACJM010000007">
    <property type="protein sequence ID" value="KAF5371685.1"/>
    <property type="molecule type" value="Genomic_DNA"/>
</dbReference>
<keyword evidence="2" id="KW-1185">Reference proteome</keyword>
<accession>A0A8H5GVQ1</accession>
<proteinExistence type="predicted"/>
<comment type="caution">
    <text evidence="1">The sequence shown here is derived from an EMBL/GenBank/DDBJ whole genome shotgun (WGS) entry which is preliminary data.</text>
</comment>
<sequence length="630" mass="70921">MRFREPYPSSMVISQMQQQLKDGENLFNDCDSEIQRLRSAISSLEEGKNHISSRMEDYRSYMSLVGKMPFELWAQVFVLSLPDCHGLIIDDDKMWAAALDLSHVCSFWRAIAISTPKLWSDLVIQFGQRSSDAGVPDVVALYLQRSEASPICFRLIISEQFGTDLDPGGWGLLTRLLEASSRWLHAHVAIPSIADHDRVNSIVQTLQPHFDILQTLTFRTGPDGPPKAPLLFSAMAAAPGLWKLDLEEFYEDYRQPFSQLREIIVLQLDGDLVLDCLSLCPELEQADITILDLEDDEIDSARRLCLPQLFSFICHIEDNPEDDPENDPSNGQRLFRALTLPALSRLEFSLDSEQRDEEARALSNSLNDLFTRSNFPLVSLNFGVALSDQELIHLLSLIPTLMFLELRSLDTRGFTASFFQRLIIPQASEIQGSPVIMPQLEFLVFHVDQDCSQNTSLYAPSGLPDPQLILTMIQSRRRPGLRDFEIRTLEEFSLNVHYVFESLPVPEERIISTSHLRTWADSFSLNVVPALRVMAEDGLHLKLELKPETDTMGRRLGLPEEVTQSEQGFGLGGHGFGMLSWQGWQPGQRSGSVLGQGFGQAGPQPTQQTYYYYPNYATYGNLLNSAGGST</sequence>